<evidence type="ECO:0000256" key="1">
    <source>
        <dbReference type="SAM" id="SignalP"/>
    </source>
</evidence>
<evidence type="ECO:0000313" key="3">
    <source>
        <dbReference type="Proteomes" id="UP000236454"/>
    </source>
</evidence>
<sequence>MNKKVAFAIIGLFLASVVASCASSRGGHCDAYTQAKAPVENNDLAAN</sequence>
<keyword evidence="1" id="KW-0732">Signal</keyword>
<dbReference type="RefSeq" id="WP_170853712.1">
    <property type="nucleotide sequence ID" value="NZ_FPAS01000002.1"/>
</dbReference>
<reference evidence="2 3" key="1">
    <citation type="submission" date="2016-10" db="EMBL/GenBank/DDBJ databases">
        <authorList>
            <person name="de Groot N.N."/>
        </authorList>
    </citation>
    <scope>NUCLEOTIDE SEQUENCE [LARGE SCALE GENOMIC DNA]</scope>
    <source>
        <strain evidence="2 3">CGMCC 1.7005</strain>
    </source>
</reference>
<name>A0A1I6ZPR7_9FLAO</name>
<evidence type="ECO:0008006" key="4">
    <source>
        <dbReference type="Google" id="ProtNLM"/>
    </source>
</evidence>
<dbReference type="Proteomes" id="UP000236454">
    <property type="component" value="Unassembled WGS sequence"/>
</dbReference>
<evidence type="ECO:0000313" key="2">
    <source>
        <dbReference type="EMBL" id="SFT64709.1"/>
    </source>
</evidence>
<accession>A0A1I6ZPR7</accession>
<proteinExistence type="predicted"/>
<keyword evidence="3" id="KW-1185">Reference proteome</keyword>
<feature type="chain" id="PRO_5014841663" description="Lipoprotein" evidence="1">
    <location>
        <begin position="22"/>
        <end position="47"/>
    </location>
</feature>
<dbReference type="EMBL" id="FPAS01000002">
    <property type="protein sequence ID" value="SFT64709.1"/>
    <property type="molecule type" value="Genomic_DNA"/>
</dbReference>
<protein>
    <recommendedName>
        <fullName evidence="4">Lipoprotein</fullName>
    </recommendedName>
</protein>
<dbReference type="PROSITE" id="PS51257">
    <property type="entry name" value="PROKAR_LIPOPROTEIN"/>
    <property type="match status" value="1"/>
</dbReference>
<gene>
    <name evidence="2" type="ORF">SAMN05216474_1532</name>
</gene>
<feature type="signal peptide" evidence="1">
    <location>
        <begin position="1"/>
        <end position="21"/>
    </location>
</feature>
<organism evidence="2 3">
    <name type="scientific">Lishizhenia tianjinensis</name>
    <dbReference type="NCBI Taxonomy" id="477690"/>
    <lineage>
        <taxon>Bacteria</taxon>
        <taxon>Pseudomonadati</taxon>
        <taxon>Bacteroidota</taxon>
        <taxon>Flavobacteriia</taxon>
        <taxon>Flavobacteriales</taxon>
        <taxon>Crocinitomicaceae</taxon>
        <taxon>Lishizhenia</taxon>
    </lineage>
</organism>
<dbReference type="AlphaFoldDB" id="A0A1I6ZPR7"/>